<dbReference type="Pfam" id="PF13639">
    <property type="entry name" value="zf-RING_2"/>
    <property type="match status" value="1"/>
</dbReference>
<sequence>MNHEVVEDIVDCVICYDSFKSGGEVITLRCNHAFHLECIQNWHRESGKCPMCRAILNLRCRARLRKKQRFCRNPLEKGQDGFCIVHAPEQDVDKL</sequence>
<dbReference type="PANTHER" id="PTHR45931:SF3">
    <property type="entry name" value="RING ZINC FINGER-CONTAINING PROTEIN"/>
    <property type="match status" value="1"/>
</dbReference>
<dbReference type="PROSITE" id="PS50089">
    <property type="entry name" value="ZF_RING_2"/>
    <property type="match status" value="1"/>
</dbReference>
<reference evidence="5" key="1">
    <citation type="journal article" date="2020" name="Nature">
        <title>Giant virus diversity and host interactions through global metagenomics.</title>
        <authorList>
            <person name="Schulz F."/>
            <person name="Roux S."/>
            <person name="Paez-Espino D."/>
            <person name="Jungbluth S."/>
            <person name="Walsh D.A."/>
            <person name="Denef V.J."/>
            <person name="McMahon K.D."/>
            <person name="Konstantinidis K.T."/>
            <person name="Eloe-Fadrosh E.A."/>
            <person name="Kyrpides N.C."/>
            <person name="Woyke T."/>
        </authorList>
    </citation>
    <scope>NUCLEOTIDE SEQUENCE</scope>
    <source>
        <strain evidence="5">GVMAG-M-3300018080-19</strain>
    </source>
</reference>
<evidence type="ECO:0000259" key="4">
    <source>
        <dbReference type="PROSITE" id="PS50089"/>
    </source>
</evidence>
<dbReference type="SUPFAM" id="SSF57850">
    <property type="entry name" value="RING/U-box"/>
    <property type="match status" value="1"/>
</dbReference>
<dbReference type="GO" id="GO:0061630">
    <property type="term" value="F:ubiquitin protein ligase activity"/>
    <property type="evidence" value="ECO:0007669"/>
    <property type="project" value="TreeGrafter"/>
</dbReference>
<dbReference type="PANTHER" id="PTHR45931">
    <property type="entry name" value="SI:CH211-59O9.10"/>
    <property type="match status" value="1"/>
</dbReference>
<evidence type="ECO:0000256" key="2">
    <source>
        <dbReference type="ARBA" id="ARBA00022771"/>
    </source>
</evidence>
<dbReference type="GO" id="GO:0006511">
    <property type="term" value="P:ubiquitin-dependent protein catabolic process"/>
    <property type="evidence" value="ECO:0007669"/>
    <property type="project" value="TreeGrafter"/>
</dbReference>
<evidence type="ECO:0000256" key="3">
    <source>
        <dbReference type="ARBA" id="ARBA00022833"/>
    </source>
</evidence>
<protein>
    <recommendedName>
        <fullName evidence="4">RING-type domain-containing protein</fullName>
    </recommendedName>
</protein>
<keyword evidence="3" id="KW-0862">Zinc</keyword>
<proteinExistence type="predicted"/>
<dbReference type="EMBL" id="MN739210">
    <property type="protein sequence ID" value="QHS93838.1"/>
    <property type="molecule type" value="Genomic_DNA"/>
</dbReference>
<keyword evidence="2" id="KW-0863">Zinc-finger</keyword>
<dbReference type="GO" id="GO:0008270">
    <property type="term" value="F:zinc ion binding"/>
    <property type="evidence" value="ECO:0007669"/>
    <property type="project" value="UniProtKB-KW"/>
</dbReference>
<dbReference type="SMART" id="SM00184">
    <property type="entry name" value="RING"/>
    <property type="match status" value="1"/>
</dbReference>
<dbReference type="Gene3D" id="3.30.40.10">
    <property type="entry name" value="Zinc/RING finger domain, C3HC4 (zinc finger)"/>
    <property type="match status" value="1"/>
</dbReference>
<name>A0A6C0BR19_9ZZZZ</name>
<dbReference type="InterPro" id="IPR051834">
    <property type="entry name" value="RING_finger_E3_ligase"/>
</dbReference>
<accession>A0A6C0BR19</accession>
<organism evidence="5">
    <name type="scientific">viral metagenome</name>
    <dbReference type="NCBI Taxonomy" id="1070528"/>
    <lineage>
        <taxon>unclassified sequences</taxon>
        <taxon>metagenomes</taxon>
        <taxon>organismal metagenomes</taxon>
    </lineage>
</organism>
<evidence type="ECO:0000256" key="1">
    <source>
        <dbReference type="ARBA" id="ARBA00022723"/>
    </source>
</evidence>
<dbReference type="InterPro" id="IPR013083">
    <property type="entry name" value="Znf_RING/FYVE/PHD"/>
</dbReference>
<feature type="domain" description="RING-type" evidence="4">
    <location>
        <begin position="12"/>
        <end position="53"/>
    </location>
</feature>
<evidence type="ECO:0000313" key="5">
    <source>
        <dbReference type="EMBL" id="QHS93838.1"/>
    </source>
</evidence>
<dbReference type="GO" id="GO:0005634">
    <property type="term" value="C:nucleus"/>
    <property type="evidence" value="ECO:0007669"/>
    <property type="project" value="TreeGrafter"/>
</dbReference>
<dbReference type="AlphaFoldDB" id="A0A6C0BR19"/>
<dbReference type="InterPro" id="IPR001841">
    <property type="entry name" value="Znf_RING"/>
</dbReference>
<keyword evidence="1" id="KW-0479">Metal-binding</keyword>